<comment type="caution">
    <text evidence="1">The sequence shown here is derived from an EMBL/GenBank/DDBJ whole genome shotgun (WGS) entry which is preliminary data.</text>
</comment>
<sequence length="202" mass="23278">MRRISYFFLVLLILSGCSQKENIEDTEDEILSTQDVEIPSTIFTSEKRNEKIDEEESKLSIKTYLDSYEELTNASTPFLDILYDGDDSLNENELEKFDKITKLTKENDENFSSFMLKNTLPEEYQAETKRISRYITASNEILYGLDETLSNITDDLNEGKIPKINIGAIKSNTKVVNGREQKKIEDFLDKKGIKTKAFGREI</sequence>
<keyword evidence="2" id="KW-1185">Reference proteome</keyword>
<dbReference type="PROSITE" id="PS51257">
    <property type="entry name" value="PROKAR_LIPOPROTEIN"/>
    <property type="match status" value="1"/>
</dbReference>
<keyword evidence="1" id="KW-0449">Lipoprotein</keyword>
<proteinExistence type="predicted"/>
<evidence type="ECO:0000313" key="2">
    <source>
        <dbReference type="Proteomes" id="UP000288024"/>
    </source>
</evidence>
<accession>A0A437K302</accession>
<dbReference type="Proteomes" id="UP000288024">
    <property type="component" value="Unassembled WGS sequence"/>
</dbReference>
<evidence type="ECO:0000313" key="1">
    <source>
        <dbReference type="EMBL" id="RVT56532.1"/>
    </source>
</evidence>
<dbReference type="InterPro" id="IPR047903">
    <property type="entry name" value="NDxxF_lipo"/>
</dbReference>
<dbReference type="EMBL" id="RZTZ01000026">
    <property type="protein sequence ID" value="RVT56532.1"/>
    <property type="molecule type" value="Genomic_DNA"/>
</dbReference>
<name>A0A437K302_9BACI</name>
<organism evidence="1 2">
    <name type="scientific">Niallia taxi</name>
    <dbReference type="NCBI Taxonomy" id="2499688"/>
    <lineage>
        <taxon>Bacteria</taxon>
        <taxon>Bacillati</taxon>
        <taxon>Bacillota</taxon>
        <taxon>Bacilli</taxon>
        <taxon>Bacillales</taxon>
        <taxon>Bacillaceae</taxon>
        <taxon>Niallia</taxon>
    </lineage>
</organism>
<dbReference type="NCBIfam" id="NF033193">
    <property type="entry name" value="lipo_NDxxF"/>
    <property type="match status" value="1"/>
</dbReference>
<protein>
    <submittedName>
        <fullName evidence="1">NDxxF motif lipoprotein</fullName>
    </submittedName>
</protein>
<gene>
    <name evidence="1" type="ORF">EM808_27220</name>
</gene>
<dbReference type="AlphaFoldDB" id="A0A437K302"/>
<dbReference type="RefSeq" id="WP_127742802.1">
    <property type="nucleotide sequence ID" value="NZ_RZTZ01000026.1"/>
</dbReference>
<reference evidence="1 2" key="1">
    <citation type="submission" date="2019-01" db="EMBL/GenBank/DDBJ databases">
        <title>Bacillus sp. M5HDSG1-1, whole genome shotgun sequence.</title>
        <authorList>
            <person name="Tuo L."/>
        </authorList>
    </citation>
    <scope>NUCLEOTIDE SEQUENCE [LARGE SCALE GENOMIC DNA]</scope>
    <source>
        <strain evidence="1 2">M5HDSG1-1</strain>
    </source>
</reference>